<dbReference type="Gene3D" id="3.10.20.90">
    <property type="entry name" value="Phosphatidylinositol 3-kinase Catalytic Subunit, Chain A, domain 1"/>
    <property type="match status" value="1"/>
</dbReference>
<name>A0A074LQJ9_9BACL</name>
<dbReference type="STRING" id="1157490.EL26_13555"/>
<dbReference type="AlphaFoldDB" id="A0A074LQJ9"/>
<keyword evidence="2" id="KW-1185">Reference proteome</keyword>
<evidence type="ECO:0000313" key="1">
    <source>
        <dbReference type="EMBL" id="KEO82770.1"/>
    </source>
</evidence>
<comment type="caution">
    <text evidence="1">The sequence shown here is derived from an EMBL/GenBank/DDBJ whole genome shotgun (WGS) entry which is preliminary data.</text>
</comment>
<dbReference type="InterPro" id="IPR024962">
    <property type="entry name" value="YukD-like"/>
</dbReference>
<dbReference type="OrthoDB" id="4775372at2"/>
<reference evidence="1 2" key="1">
    <citation type="journal article" date="2013" name="Int. J. Syst. Evol. Microbiol.">
        <title>Tumebacillus flagellatus sp. nov., an alpha-amylase/pullulanase-producing bacterium isolated from cassava wastewater.</title>
        <authorList>
            <person name="Wang Q."/>
            <person name="Xie N."/>
            <person name="Qin Y."/>
            <person name="Shen N."/>
            <person name="Zhu J."/>
            <person name="Mi H."/>
            <person name="Huang R."/>
        </authorList>
    </citation>
    <scope>NUCLEOTIDE SEQUENCE [LARGE SCALE GENOMIC DNA]</scope>
    <source>
        <strain evidence="1 2">GST4</strain>
    </source>
</reference>
<protein>
    <recommendedName>
        <fullName evidence="3">Ubiquitin-like domain-containing protein</fullName>
    </recommendedName>
</protein>
<proteinExistence type="predicted"/>
<evidence type="ECO:0000313" key="2">
    <source>
        <dbReference type="Proteomes" id="UP000027931"/>
    </source>
</evidence>
<dbReference type="Pfam" id="PF08817">
    <property type="entry name" value="YukD"/>
    <property type="match status" value="1"/>
</dbReference>
<organism evidence="1 2">
    <name type="scientific">Tumebacillus flagellatus</name>
    <dbReference type="NCBI Taxonomy" id="1157490"/>
    <lineage>
        <taxon>Bacteria</taxon>
        <taxon>Bacillati</taxon>
        <taxon>Bacillota</taxon>
        <taxon>Bacilli</taxon>
        <taxon>Bacillales</taxon>
        <taxon>Alicyclobacillaceae</taxon>
        <taxon>Tumebacillus</taxon>
    </lineage>
</organism>
<accession>A0A074LQJ9</accession>
<sequence>MSLALEKSAPPLLVTLEGLNGSVDVELSGDVAISTMLPLLIQHPRLTLPGAPSTPSEWTIGIKGGQKLDPNNKLFDYGILEGTILLLQPSSQYSNPLPEIEGELSLPNENKLLVLKKATSSLTSMFKRKK</sequence>
<gene>
    <name evidence="1" type="ORF">EL26_13555</name>
</gene>
<dbReference type="EMBL" id="JMIR01000018">
    <property type="protein sequence ID" value="KEO82770.1"/>
    <property type="molecule type" value="Genomic_DNA"/>
</dbReference>
<evidence type="ECO:0008006" key="3">
    <source>
        <dbReference type="Google" id="ProtNLM"/>
    </source>
</evidence>
<dbReference type="RefSeq" id="WP_038089395.1">
    <property type="nucleotide sequence ID" value="NZ_JMIR01000018.1"/>
</dbReference>
<dbReference type="Proteomes" id="UP000027931">
    <property type="component" value="Unassembled WGS sequence"/>
</dbReference>